<feature type="region of interest" description="Disordered" evidence="1">
    <location>
        <begin position="288"/>
        <end position="316"/>
    </location>
</feature>
<dbReference type="InterPro" id="IPR001623">
    <property type="entry name" value="DnaJ_domain"/>
</dbReference>
<keyword evidence="4" id="KW-1185">Reference proteome</keyword>
<proteinExistence type="predicted"/>
<gene>
    <name evidence="3" type="ORF">F511_22203</name>
</gene>
<organism evidence="3 4">
    <name type="scientific">Dorcoceras hygrometricum</name>
    <dbReference type="NCBI Taxonomy" id="472368"/>
    <lineage>
        <taxon>Eukaryota</taxon>
        <taxon>Viridiplantae</taxon>
        <taxon>Streptophyta</taxon>
        <taxon>Embryophyta</taxon>
        <taxon>Tracheophyta</taxon>
        <taxon>Spermatophyta</taxon>
        <taxon>Magnoliopsida</taxon>
        <taxon>eudicotyledons</taxon>
        <taxon>Gunneridae</taxon>
        <taxon>Pentapetalae</taxon>
        <taxon>asterids</taxon>
        <taxon>lamiids</taxon>
        <taxon>Lamiales</taxon>
        <taxon>Gesneriaceae</taxon>
        <taxon>Didymocarpoideae</taxon>
        <taxon>Trichosporeae</taxon>
        <taxon>Loxocarpinae</taxon>
        <taxon>Dorcoceras</taxon>
    </lineage>
</organism>
<feature type="compositionally biased region" description="Acidic residues" evidence="1">
    <location>
        <begin position="12"/>
        <end position="21"/>
    </location>
</feature>
<accession>A0A2Z7CK19</accession>
<evidence type="ECO:0000259" key="2">
    <source>
        <dbReference type="PROSITE" id="PS50076"/>
    </source>
</evidence>
<dbReference type="Pfam" id="PF00226">
    <property type="entry name" value="DnaJ"/>
    <property type="match status" value="1"/>
</dbReference>
<reference evidence="3 4" key="1">
    <citation type="journal article" date="2015" name="Proc. Natl. Acad. Sci. U.S.A.">
        <title>The resurrection genome of Boea hygrometrica: A blueprint for survival of dehydration.</title>
        <authorList>
            <person name="Xiao L."/>
            <person name="Yang G."/>
            <person name="Zhang L."/>
            <person name="Yang X."/>
            <person name="Zhao S."/>
            <person name="Ji Z."/>
            <person name="Zhou Q."/>
            <person name="Hu M."/>
            <person name="Wang Y."/>
            <person name="Chen M."/>
            <person name="Xu Y."/>
            <person name="Jin H."/>
            <person name="Xiao X."/>
            <person name="Hu G."/>
            <person name="Bao F."/>
            <person name="Hu Y."/>
            <person name="Wan P."/>
            <person name="Li L."/>
            <person name="Deng X."/>
            <person name="Kuang T."/>
            <person name="Xiang C."/>
            <person name="Zhu J.K."/>
            <person name="Oliver M.J."/>
            <person name="He Y."/>
        </authorList>
    </citation>
    <scope>NUCLEOTIDE SEQUENCE [LARGE SCALE GENOMIC DNA]</scope>
    <source>
        <strain evidence="4">cv. XS01</strain>
    </source>
</reference>
<evidence type="ECO:0000313" key="4">
    <source>
        <dbReference type="Proteomes" id="UP000250235"/>
    </source>
</evidence>
<evidence type="ECO:0000256" key="1">
    <source>
        <dbReference type="SAM" id="MobiDB-lite"/>
    </source>
</evidence>
<sequence length="316" mass="36307">MGRIRKSRVPEADCEEEEVEMEDNKQEFDGSSSSNEKSLYELTIDLYEICILNVSMRSLKAIEISLMDELLILGVDKAASQQEIKKAYYKLALRLHPDKNPDNEEAKEKFQHLQKVMSVLGDEEKRAVYDQTGCVDDAELAGDDINNLRAYFRATYKKVTEADIEEFEANYRGSDSEKNDLLLLYKKHKGNMDRLFCCMLCSDPKLDSHRYKDIIDESISAGEMKSTKAYEKWAKKVSKSKPPTSPLRLRKKSKKNSEDLYAIIAHRQNERKGKIDSMFSSLVQKYGGTEAVPEPSEEEFEAARRKLESRRISKGK</sequence>
<dbReference type="OrthoDB" id="445556at2759"/>
<dbReference type="InterPro" id="IPR036869">
    <property type="entry name" value="J_dom_sf"/>
</dbReference>
<dbReference type="PANTHER" id="PTHR44916">
    <property type="entry name" value="CHAPERONE DNAJ-DOMAIN SUPERFAMILY PROTEIN-RELATED"/>
    <property type="match status" value="1"/>
</dbReference>
<protein>
    <recommendedName>
        <fullName evidence="2">J domain-containing protein</fullName>
    </recommendedName>
</protein>
<dbReference type="Pfam" id="PF23302">
    <property type="entry name" value="HTH_DNAJC9"/>
    <property type="match status" value="1"/>
</dbReference>
<dbReference type="PANTHER" id="PTHR44916:SF1">
    <property type="entry name" value="CHAPERONE DNAJ-DOMAIN SUPERFAMILY PROTEIN-RELATED"/>
    <property type="match status" value="1"/>
</dbReference>
<feature type="region of interest" description="Disordered" evidence="1">
    <location>
        <begin position="1"/>
        <end position="34"/>
    </location>
</feature>
<dbReference type="PRINTS" id="PR00625">
    <property type="entry name" value="JDOMAIN"/>
</dbReference>
<dbReference type="SUPFAM" id="SSF46565">
    <property type="entry name" value="Chaperone J-domain"/>
    <property type="match status" value="1"/>
</dbReference>
<dbReference type="PROSITE" id="PS50076">
    <property type="entry name" value="DNAJ_2"/>
    <property type="match status" value="1"/>
</dbReference>
<dbReference type="Proteomes" id="UP000250235">
    <property type="component" value="Unassembled WGS sequence"/>
</dbReference>
<dbReference type="Gene3D" id="1.10.287.110">
    <property type="entry name" value="DnaJ domain"/>
    <property type="match status" value="1"/>
</dbReference>
<dbReference type="InterPro" id="IPR056453">
    <property type="entry name" value="HTH_DNAJC9"/>
</dbReference>
<name>A0A2Z7CK19_9LAMI</name>
<dbReference type="AlphaFoldDB" id="A0A2Z7CK19"/>
<dbReference type="InterPro" id="IPR042977">
    <property type="entry name" value="AtJ6-like"/>
</dbReference>
<dbReference type="SMART" id="SM00271">
    <property type="entry name" value="DnaJ"/>
    <property type="match status" value="1"/>
</dbReference>
<feature type="compositionally biased region" description="Basic and acidic residues" evidence="1">
    <location>
        <begin position="301"/>
        <end position="316"/>
    </location>
</feature>
<dbReference type="CDD" id="cd06257">
    <property type="entry name" value="DnaJ"/>
    <property type="match status" value="1"/>
</dbReference>
<dbReference type="EMBL" id="KQ995682">
    <property type="protein sequence ID" value="KZV46297.1"/>
    <property type="molecule type" value="Genomic_DNA"/>
</dbReference>
<feature type="domain" description="J" evidence="2">
    <location>
        <begin position="68"/>
        <end position="133"/>
    </location>
</feature>
<evidence type="ECO:0000313" key="3">
    <source>
        <dbReference type="EMBL" id="KZV46297.1"/>
    </source>
</evidence>